<gene>
    <name evidence="1" type="ORF">BDN72DRAFT_848007</name>
</gene>
<keyword evidence="2" id="KW-1185">Reference proteome</keyword>
<dbReference type="Proteomes" id="UP000308600">
    <property type="component" value="Unassembled WGS sequence"/>
</dbReference>
<name>A0ACD3ABV0_9AGAR</name>
<reference evidence="1 2" key="1">
    <citation type="journal article" date="2019" name="Nat. Ecol. Evol.">
        <title>Megaphylogeny resolves global patterns of mushroom evolution.</title>
        <authorList>
            <person name="Varga T."/>
            <person name="Krizsan K."/>
            <person name="Foldi C."/>
            <person name="Dima B."/>
            <person name="Sanchez-Garcia M."/>
            <person name="Sanchez-Ramirez S."/>
            <person name="Szollosi G.J."/>
            <person name="Szarkandi J.G."/>
            <person name="Papp V."/>
            <person name="Albert L."/>
            <person name="Andreopoulos W."/>
            <person name="Angelini C."/>
            <person name="Antonin V."/>
            <person name="Barry K.W."/>
            <person name="Bougher N.L."/>
            <person name="Buchanan P."/>
            <person name="Buyck B."/>
            <person name="Bense V."/>
            <person name="Catcheside P."/>
            <person name="Chovatia M."/>
            <person name="Cooper J."/>
            <person name="Damon W."/>
            <person name="Desjardin D."/>
            <person name="Finy P."/>
            <person name="Geml J."/>
            <person name="Haridas S."/>
            <person name="Hughes K."/>
            <person name="Justo A."/>
            <person name="Karasinski D."/>
            <person name="Kautmanova I."/>
            <person name="Kiss B."/>
            <person name="Kocsube S."/>
            <person name="Kotiranta H."/>
            <person name="LaButti K.M."/>
            <person name="Lechner B.E."/>
            <person name="Liimatainen K."/>
            <person name="Lipzen A."/>
            <person name="Lukacs Z."/>
            <person name="Mihaltcheva S."/>
            <person name="Morgado L.N."/>
            <person name="Niskanen T."/>
            <person name="Noordeloos M.E."/>
            <person name="Ohm R.A."/>
            <person name="Ortiz-Santana B."/>
            <person name="Ovrebo C."/>
            <person name="Racz N."/>
            <person name="Riley R."/>
            <person name="Savchenko A."/>
            <person name="Shiryaev A."/>
            <person name="Soop K."/>
            <person name="Spirin V."/>
            <person name="Szebenyi C."/>
            <person name="Tomsovsky M."/>
            <person name="Tulloss R.E."/>
            <person name="Uehling J."/>
            <person name="Grigoriev I.V."/>
            <person name="Vagvolgyi C."/>
            <person name="Papp T."/>
            <person name="Martin F.M."/>
            <person name="Miettinen O."/>
            <person name="Hibbett D.S."/>
            <person name="Nagy L.G."/>
        </authorList>
    </citation>
    <scope>NUCLEOTIDE SEQUENCE [LARGE SCALE GENOMIC DNA]</scope>
    <source>
        <strain evidence="1 2">NL-1719</strain>
    </source>
</reference>
<evidence type="ECO:0000313" key="1">
    <source>
        <dbReference type="EMBL" id="TFK63118.1"/>
    </source>
</evidence>
<sequence>MISADTQIKAEKSKEEAQNEADKDKLIQFDLGVWRIIMEKTPQNPAKAMNNVFNDARTILRLVKDVYQLGPWLFVIMVLTRTWHCLEPLVLLALSSRLLRIIEEGLRTGKPDAEEITKALLLRLITAAFVALLQKFASQCEMVLQGRVRMHFDAFILQQKLQLGLCGPEGDFTSIHRSSHSGSIYQSLK</sequence>
<protein>
    <submittedName>
        <fullName evidence="1">Uncharacterized protein</fullName>
    </submittedName>
</protein>
<dbReference type="EMBL" id="ML208539">
    <property type="protein sequence ID" value="TFK63118.1"/>
    <property type="molecule type" value="Genomic_DNA"/>
</dbReference>
<evidence type="ECO:0000313" key="2">
    <source>
        <dbReference type="Proteomes" id="UP000308600"/>
    </source>
</evidence>
<accession>A0ACD3ABV0</accession>
<organism evidence="1 2">
    <name type="scientific">Pluteus cervinus</name>
    <dbReference type="NCBI Taxonomy" id="181527"/>
    <lineage>
        <taxon>Eukaryota</taxon>
        <taxon>Fungi</taxon>
        <taxon>Dikarya</taxon>
        <taxon>Basidiomycota</taxon>
        <taxon>Agaricomycotina</taxon>
        <taxon>Agaricomycetes</taxon>
        <taxon>Agaricomycetidae</taxon>
        <taxon>Agaricales</taxon>
        <taxon>Pluteineae</taxon>
        <taxon>Pluteaceae</taxon>
        <taxon>Pluteus</taxon>
    </lineage>
</organism>
<proteinExistence type="predicted"/>